<protein>
    <submittedName>
        <fullName evidence="2">Hypothetical_protein</fullName>
    </submittedName>
</protein>
<dbReference type="Proteomes" id="UP001642409">
    <property type="component" value="Unassembled WGS sequence"/>
</dbReference>
<dbReference type="AlphaFoldDB" id="A0AA86QKE7"/>
<reference evidence="2 3" key="2">
    <citation type="submission" date="2024-07" db="EMBL/GenBank/DDBJ databases">
        <authorList>
            <person name="Akdeniz Z."/>
        </authorList>
    </citation>
    <scope>NUCLEOTIDE SEQUENCE [LARGE SCALE GENOMIC DNA]</scope>
</reference>
<comment type="caution">
    <text evidence="1">The sequence shown here is derived from an EMBL/GenBank/DDBJ whole genome shotgun (WGS) entry which is preliminary data.</text>
</comment>
<dbReference type="EMBL" id="CAXDID020000086">
    <property type="protein sequence ID" value="CAL6020588.1"/>
    <property type="molecule type" value="Genomic_DNA"/>
</dbReference>
<name>A0AA86QKE7_9EUKA</name>
<evidence type="ECO:0000313" key="1">
    <source>
        <dbReference type="EMBL" id="CAI9953285.1"/>
    </source>
</evidence>
<organism evidence="1">
    <name type="scientific">Hexamita inflata</name>
    <dbReference type="NCBI Taxonomy" id="28002"/>
    <lineage>
        <taxon>Eukaryota</taxon>
        <taxon>Metamonada</taxon>
        <taxon>Diplomonadida</taxon>
        <taxon>Hexamitidae</taxon>
        <taxon>Hexamitinae</taxon>
        <taxon>Hexamita</taxon>
    </lineage>
</organism>
<evidence type="ECO:0000313" key="3">
    <source>
        <dbReference type="Proteomes" id="UP001642409"/>
    </source>
</evidence>
<reference evidence="1" key="1">
    <citation type="submission" date="2023-06" db="EMBL/GenBank/DDBJ databases">
        <authorList>
            <person name="Kurt Z."/>
        </authorList>
    </citation>
    <scope>NUCLEOTIDE SEQUENCE</scope>
</reference>
<evidence type="ECO:0000313" key="2">
    <source>
        <dbReference type="EMBL" id="CAL6020588.1"/>
    </source>
</evidence>
<keyword evidence="3" id="KW-1185">Reference proteome</keyword>
<dbReference type="EMBL" id="CATOUU010000838">
    <property type="protein sequence ID" value="CAI9953285.1"/>
    <property type="molecule type" value="Genomic_DNA"/>
</dbReference>
<accession>A0AA86QKE7</accession>
<sequence length="148" mass="16780">MVPGRQLSTGRQKNCTGRQVVYRSVISRPPGNPNISLLKKYITSVQELQVHANDYWFQIHLCTLGAPPQPRQPTTRYNHPWAQRGCFVQADLYGIHLRRTICVSKEAMERLLLSNPEGSLMACPYTKQSWYSSNASSALTSDAEPNRF</sequence>
<proteinExistence type="predicted"/>
<gene>
    <name evidence="2" type="ORF">HINF_LOCUS27609</name>
    <name evidence="1" type="ORF">HINF_LOCUS40930</name>
</gene>